<comment type="caution">
    <text evidence="4">The sequence shown here is derived from an EMBL/GenBank/DDBJ whole genome shotgun (WGS) entry which is preliminary data.</text>
</comment>
<accession>A0A3S5FGJ7</accession>
<evidence type="ECO:0000256" key="3">
    <source>
        <dbReference type="SAM" id="SignalP"/>
    </source>
</evidence>
<feature type="compositionally biased region" description="Polar residues" evidence="1">
    <location>
        <begin position="39"/>
        <end position="65"/>
    </location>
</feature>
<organism evidence="4 5">
    <name type="scientific">Protopolystoma xenopodis</name>
    <dbReference type="NCBI Taxonomy" id="117903"/>
    <lineage>
        <taxon>Eukaryota</taxon>
        <taxon>Metazoa</taxon>
        <taxon>Spiralia</taxon>
        <taxon>Lophotrochozoa</taxon>
        <taxon>Platyhelminthes</taxon>
        <taxon>Monogenea</taxon>
        <taxon>Polyopisthocotylea</taxon>
        <taxon>Polystomatidea</taxon>
        <taxon>Polystomatidae</taxon>
        <taxon>Protopolystoma</taxon>
    </lineage>
</organism>
<keyword evidence="5" id="KW-1185">Reference proteome</keyword>
<name>A0A3S5FGJ7_9PLAT</name>
<keyword evidence="2" id="KW-0812">Transmembrane</keyword>
<protein>
    <submittedName>
        <fullName evidence="4">Uncharacterized protein</fullName>
    </submittedName>
</protein>
<dbReference type="Proteomes" id="UP000784294">
    <property type="component" value="Unassembled WGS sequence"/>
</dbReference>
<evidence type="ECO:0000256" key="2">
    <source>
        <dbReference type="SAM" id="Phobius"/>
    </source>
</evidence>
<proteinExistence type="predicted"/>
<feature type="transmembrane region" description="Helical" evidence="2">
    <location>
        <begin position="138"/>
        <end position="160"/>
    </location>
</feature>
<keyword evidence="2" id="KW-0472">Membrane</keyword>
<feature type="region of interest" description="Disordered" evidence="1">
    <location>
        <begin position="39"/>
        <end position="71"/>
    </location>
</feature>
<evidence type="ECO:0000313" key="5">
    <source>
        <dbReference type="Proteomes" id="UP000784294"/>
    </source>
</evidence>
<keyword evidence="3" id="KW-0732">Signal</keyword>
<gene>
    <name evidence="4" type="ORF">PXEA_LOCUS32038</name>
</gene>
<feature type="signal peptide" evidence="3">
    <location>
        <begin position="1"/>
        <end position="19"/>
    </location>
</feature>
<feature type="region of interest" description="Disordered" evidence="1">
    <location>
        <begin position="84"/>
        <end position="123"/>
    </location>
</feature>
<sequence length="186" mass="19983">MLVLIIRFQFSICPSAIFCFCSQELDAWLREFTSHPTSPQFSGFPESQMSVSASGLPGSGTQETSRPGVKHPLFPKEPSLGLGINQPLPEELGTTSDTSMHGGASNVVTRGSQEPHPTPGGPELSEFLTAKMPRRDDVVCHFWLVFNGVIIPFACLTPSLSNGGSDSGLLSGSALWTRTSVSYFYA</sequence>
<feature type="chain" id="PRO_5018666309" evidence="3">
    <location>
        <begin position="20"/>
        <end position="186"/>
    </location>
</feature>
<dbReference type="AlphaFoldDB" id="A0A3S5FGJ7"/>
<evidence type="ECO:0000313" key="4">
    <source>
        <dbReference type="EMBL" id="VEL38598.1"/>
    </source>
</evidence>
<evidence type="ECO:0000256" key="1">
    <source>
        <dbReference type="SAM" id="MobiDB-lite"/>
    </source>
</evidence>
<dbReference type="EMBL" id="CAAALY010258356">
    <property type="protein sequence ID" value="VEL38598.1"/>
    <property type="molecule type" value="Genomic_DNA"/>
</dbReference>
<keyword evidence="2" id="KW-1133">Transmembrane helix</keyword>
<reference evidence="4" key="1">
    <citation type="submission" date="2018-11" db="EMBL/GenBank/DDBJ databases">
        <authorList>
            <consortium name="Pathogen Informatics"/>
        </authorList>
    </citation>
    <scope>NUCLEOTIDE SEQUENCE</scope>
</reference>